<gene>
    <name evidence="1" type="ORF">NM208_g6297</name>
</gene>
<evidence type="ECO:0000313" key="1">
    <source>
        <dbReference type="EMBL" id="KAJ3537473.1"/>
    </source>
</evidence>
<sequence length="371" mass="41543">MLTVLLQLPVLLTTMETAALKPAVFDADLSSVPEKGCEREACVDINPKGFYIRHPPVPHQLDSFITSDDELFHTIHMGAAVVDVEKWLLVVDGMVERPFALTMEQLLFPQTTITAFHECYGSPLKPPTNAVWRIGNVRWTGVRLVDILSLAKPRPDARFVWSEGLDYGTFGGVTADRYQKDLPMEKALGSEVILAFAINGQPLKKERGGPVRLVVPGWFGTNMTKWLCRLTLQDKRASGPYTTVFYNEIDPMDLSGARKRPVWDVEVNSIITSPAPDTVVSEPQVVVEGWAWCCEPISSVLVTSSLDKPWIEAVVDAREEFRWQRWKATLTLANGEYELIARAVSQSGQKQPLSGRRNHVHRVRVLVKVRG</sequence>
<dbReference type="Proteomes" id="UP001148629">
    <property type="component" value="Unassembled WGS sequence"/>
</dbReference>
<proteinExistence type="predicted"/>
<name>A0ACC1SDQ8_9HYPO</name>
<protein>
    <submittedName>
        <fullName evidence="1">Uncharacterized protein</fullName>
    </submittedName>
</protein>
<evidence type="ECO:0000313" key="2">
    <source>
        <dbReference type="Proteomes" id="UP001148629"/>
    </source>
</evidence>
<keyword evidence="2" id="KW-1185">Reference proteome</keyword>
<comment type="caution">
    <text evidence="1">The sequence shown here is derived from an EMBL/GenBank/DDBJ whole genome shotgun (WGS) entry which is preliminary data.</text>
</comment>
<organism evidence="1 2">
    <name type="scientific">Fusarium decemcellulare</name>
    <dbReference type="NCBI Taxonomy" id="57161"/>
    <lineage>
        <taxon>Eukaryota</taxon>
        <taxon>Fungi</taxon>
        <taxon>Dikarya</taxon>
        <taxon>Ascomycota</taxon>
        <taxon>Pezizomycotina</taxon>
        <taxon>Sordariomycetes</taxon>
        <taxon>Hypocreomycetidae</taxon>
        <taxon>Hypocreales</taxon>
        <taxon>Nectriaceae</taxon>
        <taxon>Fusarium</taxon>
        <taxon>Fusarium decemcellulare species complex</taxon>
    </lineage>
</organism>
<accession>A0ACC1SDQ8</accession>
<dbReference type="EMBL" id="JANRMS010000577">
    <property type="protein sequence ID" value="KAJ3537473.1"/>
    <property type="molecule type" value="Genomic_DNA"/>
</dbReference>
<reference evidence="1" key="1">
    <citation type="submission" date="2022-08" db="EMBL/GenBank/DDBJ databases">
        <title>Genome Sequence of Fusarium decemcellulare.</title>
        <authorList>
            <person name="Buettner E."/>
        </authorList>
    </citation>
    <scope>NUCLEOTIDE SEQUENCE</scope>
    <source>
        <strain evidence="1">Babe19</strain>
    </source>
</reference>